<protein>
    <submittedName>
        <fullName evidence="2">Uncharacterized protein</fullName>
    </submittedName>
</protein>
<name>A0A3B0YGB8_9ZZZZ</name>
<dbReference type="EMBL" id="UOFH01000408">
    <property type="protein sequence ID" value="VAW67844.1"/>
    <property type="molecule type" value="Genomic_DNA"/>
</dbReference>
<gene>
    <name evidence="2" type="ORF">MNBD_GAMMA08-85</name>
</gene>
<dbReference type="AlphaFoldDB" id="A0A3B0YGB8"/>
<accession>A0A3B0YGB8</accession>
<evidence type="ECO:0000256" key="1">
    <source>
        <dbReference type="SAM" id="Phobius"/>
    </source>
</evidence>
<reference evidence="2" key="1">
    <citation type="submission" date="2018-06" db="EMBL/GenBank/DDBJ databases">
        <authorList>
            <person name="Zhirakovskaya E."/>
        </authorList>
    </citation>
    <scope>NUCLEOTIDE SEQUENCE</scope>
</reference>
<feature type="transmembrane region" description="Helical" evidence="1">
    <location>
        <begin position="32"/>
        <end position="50"/>
    </location>
</feature>
<feature type="transmembrane region" description="Helical" evidence="1">
    <location>
        <begin position="56"/>
        <end position="78"/>
    </location>
</feature>
<proteinExistence type="predicted"/>
<keyword evidence="1" id="KW-0812">Transmembrane</keyword>
<keyword evidence="1" id="KW-1133">Transmembrane helix</keyword>
<keyword evidence="1" id="KW-0472">Membrane</keyword>
<evidence type="ECO:0000313" key="2">
    <source>
        <dbReference type="EMBL" id="VAW67844.1"/>
    </source>
</evidence>
<organism evidence="2">
    <name type="scientific">hydrothermal vent metagenome</name>
    <dbReference type="NCBI Taxonomy" id="652676"/>
    <lineage>
        <taxon>unclassified sequences</taxon>
        <taxon>metagenomes</taxon>
        <taxon>ecological metagenomes</taxon>
    </lineage>
</organism>
<sequence length="93" mass="10034">MKLFLRQIFSPVLSLFESGNETYAYKKSHRTVLIIMGILFSGLATAVFFLAQGEDIGYLIPVVVFGGAGLLSLLIGLIGNNRAVAKIWGSGNK</sequence>